<gene>
    <name evidence="2" type="ORF">HMPREF9440_00210</name>
</gene>
<dbReference type="Pfam" id="PF03009">
    <property type="entry name" value="GDPD"/>
    <property type="match status" value="1"/>
</dbReference>
<dbReference type="InterPro" id="IPR017946">
    <property type="entry name" value="PLC-like_Pdiesterase_TIM-brl"/>
</dbReference>
<dbReference type="STRING" id="762967.HMPREF9440_00210"/>
<keyword evidence="3" id="KW-1185">Reference proteome</keyword>
<accession>H3KBW3</accession>
<comment type="caution">
    <text evidence="2">The sequence shown here is derived from an EMBL/GenBank/DDBJ whole genome shotgun (WGS) entry which is preliminary data.</text>
</comment>
<feature type="domain" description="GP-PDE" evidence="1">
    <location>
        <begin position="10"/>
        <end position="261"/>
    </location>
</feature>
<dbReference type="RefSeq" id="WP_008540594.1">
    <property type="nucleotide sequence ID" value="NZ_JH604859.1"/>
</dbReference>
<dbReference type="PATRIC" id="fig|762967.3.peg.178"/>
<dbReference type="GO" id="GO:0008081">
    <property type="term" value="F:phosphoric diester hydrolase activity"/>
    <property type="evidence" value="ECO:0007669"/>
    <property type="project" value="InterPro"/>
</dbReference>
<name>H3KBW3_9BURK</name>
<dbReference type="EMBL" id="AFBQ01000027">
    <property type="protein sequence ID" value="EHY32393.1"/>
    <property type="molecule type" value="Genomic_DNA"/>
</dbReference>
<dbReference type="HOGENOM" id="CLU_030006_3_2_4"/>
<dbReference type="PANTHER" id="PTHR46211:SF1">
    <property type="entry name" value="GLYCEROPHOSPHODIESTER PHOSPHODIESTERASE, CYTOPLASMIC"/>
    <property type="match status" value="1"/>
</dbReference>
<dbReference type="Gene3D" id="3.20.20.190">
    <property type="entry name" value="Phosphatidylinositol (PI) phosphodiesterase"/>
    <property type="match status" value="1"/>
</dbReference>
<dbReference type="OrthoDB" id="9795622at2"/>
<dbReference type="PROSITE" id="PS50007">
    <property type="entry name" value="PIPLC_X_DOMAIN"/>
    <property type="match status" value="1"/>
</dbReference>
<dbReference type="PROSITE" id="PS51704">
    <property type="entry name" value="GP_PDE"/>
    <property type="match status" value="1"/>
</dbReference>
<reference evidence="2 3" key="1">
    <citation type="submission" date="2011-11" db="EMBL/GenBank/DDBJ databases">
        <authorList>
            <person name="Weinstock G."/>
            <person name="Sodergren E."/>
            <person name="Clifton S."/>
            <person name="Fulton L."/>
            <person name="Fulton B."/>
            <person name="Courtney L."/>
            <person name="Fronick C."/>
            <person name="Harrison M."/>
            <person name="Strong C."/>
            <person name="Farmer C."/>
            <person name="Delahaunty K."/>
            <person name="Markovic C."/>
            <person name="Hall O."/>
            <person name="Minx P."/>
            <person name="Tomlinson C."/>
            <person name="Mitreva M."/>
            <person name="Hou S."/>
            <person name="Chen J."/>
            <person name="Wollam A."/>
            <person name="Pepin K.H."/>
            <person name="Johnson M."/>
            <person name="Bhonagiri V."/>
            <person name="Zhang X."/>
            <person name="Suruliraj S."/>
            <person name="Warren W."/>
            <person name="Chinwalla A."/>
            <person name="Mardis E.R."/>
            <person name="Wilson R.K."/>
        </authorList>
    </citation>
    <scope>NUCLEOTIDE SEQUENCE [LARGE SCALE GENOMIC DNA]</scope>
    <source>
        <strain evidence="2 3">YIT 11816</strain>
    </source>
</reference>
<dbReference type="GO" id="GO:0006629">
    <property type="term" value="P:lipid metabolic process"/>
    <property type="evidence" value="ECO:0007669"/>
    <property type="project" value="InterPro"/>
</dbReference>
<organism evidence="2 3">
    <name type="scientific">Sutterella parvirubra YIT 11816</name>
    <dbReference type="NCBI Taxonomy" id="762967"/>
    <lineage>
        <taxon>Bacteria</taxon>
        <taxon>Pseudomonadati</taxon>
        <taxon>Pseudomonadota</taxon>
        <taxon>Betaproteobacteria</taxon>
        <taxon>Burkholderiales</taxon>
        <taxon>Sutterellaceae</taxon>
        <taxon>Sutterella</taxon>
    </lineage>
</organism>
<evidence type="ECO:0000259" key="1">
    <source>
        <dbReference type="PROSITE" id="PS51704"/>
    </source>
</evidence>
<proteinExistence type="predicted"/>
<dbReference type="SUPFAM" id="SSF51695">
    <property type="entry name" value="PLC-like phosphodiesterases"/>
    <property type="match status" value="1"/>
</dbReference>
<evidence type="ECO:0000313" key="2">
    <source>
        <dbReference type="EMBL" id="EHY32393.1"/>
    </source>
</evidence>
<evidence type="ECO:0000313" key="3">
    <source>
        <dbReference type="Proteomes" id="UP000004956"/>
    </source>
</evidence>
<dbReference type="Proteomes" id="UP000004956">
    <property type="component" value="Unassembled WGS sequence"/>
</dbReference>
<sequence length="261" mass="29209">MHQHPVWPYARISAHRGGGTLAPENTLEAFRTGLRHGFAAMETDAMLAKDGVPILMHDEVFGRTIRDRQGSVPELTSLEVRTLDAGSWFSPEYCGIPPAGFEQTVRWCRANRCWLNIEIKPAKGHEAETGRVVAKMTRELYADLISPAGGTREGIVPAVPLMSSFKVAALEAALETAPELPRGFLFDEVPEDWVETAKRLQCVSVHMNQRRTTPELVERAHAEGFWVFCYTVNSPVRLQELWRMGVDAVCTDRLDIVRPCL</sequence>
<dbReference type="InterPro" id="IPR030395">
    <property type="entry name" value="GP_PDE_dom"/>
</dbReference>
<dbReference type="AlphaFoldDB" id="H3KBW3"/>
<dbReference type="NCBIfam" id="NF006989">
    <property type="entry name" value="PRK09454.1"/>
    <property type="match status" value="1"/>
</dbReference>
<dbReference type="PANTHER" id="PTHR46211">
    <property type="entry name" value="GLYCEROPHOSPHORYL DIESTER PHOSPHODIESTERASE"/>
    <property type="match status" value="1"/>
</dbReference>
<protein>
    <submittedName>
        <fullName evidence="2">Glycerophosphodiester phosphodiesterase family protein</fullName>
    </submittedName>
</protein>